<comment type="similarity">
    <text evidence="2 10">Belongs to the ExbD/TolR family.</text>
</comment>
<evidence type="ECO:0000313" key="13">
    <source>
        <dbReference type="Proteomes" id="UP000249417"/>
    </source>
</evidence>
<protein>
    <submittedName>
        <fullName evidence="12">Protein TolR</fullName>
    </submittedName>
</protein>
<evidence type="ECO:0000256" key="11">
    <source>
        <dbReference type="SAM" id="Phobius"/>
    </source>
</evidence>
<name>A0A2W5MZU5_9BACT</name>
<dbReference type="PANTHER" id="PTHR30558">
    <property type="entry name" value="EXBD MEMBRANE COMPONENT OF PMF-DRIVEN MACROMOLECULE IMPORT SYSTEM"/>
    <property type="match status" value="1"/>
</dbReference>
<dbReference type="InterPro" id="IPR003400">
    <property type="entry name" value="ExbD"/>
</dbReference>
<keyword evidence="4" id="KW-0997">Cell inner membrane</keyword>
<dbReference type="NCBIfam" id="TIGR02801">
    <property type="entry name" value="tolR"/>
    <property type="match status" value="1"/>
</dbReference>
<organism evidence="12 13">
    <name type="scientific">Micavibrio aeruginosavorus</name>
    <dbReference type="NCBI Taxonomy" id="349221"/>
    <lineage>
        <taxon>Bacteria</taxon>
        <taxon>Pseudomonadati</taxon>
        <taxon>Bdellovibrionota</taxon>
        <taxon>Bdellovibrionia</taxon>
        <taxon>Bdellovibrionales</taxon>
        <taxon>Pseudobdellovibrionaceae</taxon>
        <taxon>Micavibrio</taxon>
    </lineage>
</organism>
<reference evidence="12 13" key="1">
    <citation type="submission" date="2017-08" db="EMBL/GenBank/DDBJ databases">
        <title>Infants hospitalized years apart are colonized by the same room-sourced microbial strains.</title>
        <authorList>
            <person name="Brooks B."/>
            <person name="Olm M.R."/>
            <person name="Firek B.A."/>
            <person name="Baker R."/>
            <person name="Thomas B.C."/>
            <person name="Morowitz M.J."/>
            <person name="Banfield J.F."/>
        </authorList>
    </citation>
    <scope>NUCLEOTIDE SEQUENCE [LARGE SCALE GENOMIC DNA]</scope>
    <source>
        <strain evidence="12">S2_005_002_R2_29</strain>
    </source>
</reference>
<dbReference type="EMBL" id="QFQB01000106">
    <property type="protein sequence ID" value="PZQ44175.1"/>
    <property type="molecule type" value="Genomic_DNA"/>
</dbReference>
<dbReference type="GO" id="GO:0005886">
    <property type="term" value="C:plasma membrane"/>
    <property type="evidence" value="ECO:0007669"/>
    <property type="project" value="UniProtKB-SubCell"/>
</dbReference>
<keyword evidence="6 10" id="KW-0812">Transmembrane</keyword>
<dbReference type="Proteomes" id="UP000249417">
    <property type="component" value="Unassembled WGS sequence"/>
</dbReference>
<comment type="subcellular location">
    <subcellularLocation>
        <location evidence="1">Cell membrane</location>
        <topology evidence="1">Single-pass membrane protein</topology>
    </subcellularLocation>
    <subcellularLocation>
        <location evidence="10">Cell membrane</location>
        <topology evidence="10">Single-pass type II membrane protein</topology>
    </subcellularLocation>
</comment>
<evidence type="ECO:0000256" key="9">
    <source>
        <dbReference type="ARBA" id="ARBA00023306"/>
    </source>
</evidence>
<comment type="caution">
    <text evidence="12">The sequence shown here is derived from an EMBL/GenBank/DDBJ whole genome shotgun (WGS) entry which is preliminary data.</text>
</comment>
<evidence type="ECO:0000256" key="7">
    <source>
        <dbReference type="ARBA" id="ARBA00022989"/>
    </source>
</evidence>
<dbReference type="AlphaFoldDB" id="A0A2W5MZU5"/>
<feature type="transmembrane region" description="Helical" evidence="11">
    <location>
        <begin position="21"/>
        <end position="44"/>
    </location>
</feature>
<dbReference type="InterPro" id="IPR014168">
    <property type="entry name" value="Tol-Pal_TolR"/>
</dbReference>
<dbReference type="GO" id="GO:0022857">
    <property type="term" value="F:transmembrane transporter activity"/>
    <property type="evidence" value="ECO:0007669"/>
    <property type="project" value="InterPro"/>
</dbReference>
<gene>
    <name evidence="12" type="primary">tolR</name>
    <name evidence="12" type="ORF">DI551_10690</name>
</gene>
<evidence type="ECO:0000313" key="12">
    <source>
        <dbReference type="EMBL" id="PZQ44175.1"/>
    </source>
</evidence>
<evidence type="ECO:0000256" key="4">
    <source>
        <dbReference type="ARBA" id="ARBA00022519"/>
    </source>
</evidence>
<keyword evidence="10" id="KW-0813">Transport</keyword>
<dbReference type="PANTHER" id="PTHR30558:SF7">
    <property type="entry name" value="TOL-PAL SYSTEM PROTEIN TOLR"/>
    <property type="match status" value="1"/>
</dbReference>
<evidence type="ECO:0000256" key="6">
    <source>
        <dbReference type="ARBA" id="ARBA00022692"/>
    </source>
</evidence>
<evidence type="ECO:0000256" key="2">
    <source>
        <dbReference type="ARBA" id="ARBA00005811"/>
    </source>
</evidence>
<evidence type="ECO:0000256" key="8">
    <source>
        <dbReference type="ARBA" id="ARBA00023136"/>
    </source>
</evidence>
<proteinExistence type="inferred from homology"/>
<evidence type="ECO:0000256" key="3">
    <source>
        <dbReference type="ARBA" id="ARBA00022475"/>
    </source>
</evidence>
<keyword evidence="8 11" id="KW-0472">Membrane</keyword>
<keyword evidence="7 11" id="KW-1133">Transmembrane helix</keyword>
<keyword evidence="9" id="KW-0131">Cell cycle</keyword>
<keyword evidence="5" id="KW-0132">Cell division</keyword>
<dbReference type="Pfam" id="PF02472">
    <property type="entry name" value="ExbD"/>
    <property type="match status" value="1"/>
</dbReference>
<keyword evidence="3" id="KW-1003">Cell membrane</keyword>
<sequence length="142" mass="15253">MGMSTGGGRGRGGRRRPMAEINVTPMVDVMLVLLIIFMVAAPLLTAGVPIDLPDSKAKAISDEDNKPLEVSISKDGRIFVGETEVTENRIITILTSMTEDNPDRRIYIRADKGIDYGMVMKVLGTINSAGFNKVALISEAGS</sequence>
<dbReference type="GO" id="GO:0015031">
    <property type="term" value="P:protein transport"/>
    <property type="evidence" value="ECO:0007669"/>
    <property type="project" value="UniProtKB-KW"/>
</dbReference>
<evidence type="ECO:0000256" key="10">
    <source>
        <dbReference type="RuleBase" id="RU003879"/>
    </source>
</evidence>
<evidence type="ECO:0000256" key="5">
    <source>
        <dbReference type="ARBA" id="ARBA00022618"/>
    </source>
</evidence>
<dbReference type="GO" id="GO:0051301">
    <property type="term" value="P:cell division"/>
    <property type="evidence" value="ECO:0007669"/>
    <property type="project" value="UniProtKB-KW"/>
</dbReference>
<evidence type="ECO:0000256" key="1">
    <source>
        <dbReference type="ARBA" id="ARBA00004162"/>
    </source>
</evidence>
<keyword evidence="10" id="KW-0653">Protein transport</keyword>
<dbReference type="Gene3D" id="3.30.420.270">
    <property type="match status" value="1"/>
</dbReference>
<accession>A0A2W5MZU5</accession>